<name>A0A061RG77_9CHLO</name>
<evidence type="ECO:0000313" key="1">
    <source>
        <dbReference type="EMBL" id="JAC69630.1"/>
    </source>
</evidence>
<protein>
    <submittedName>
        <fullName evidence="1">Uncharacterized protein</fullName>
    </submittedName>
</protein>
<reference evidence="1" key="1">
    <citation type="submission" date="2014-05" db="EMBL/GenBank/DDBJ databases">
        <title>The transcriptome of the halophilic microalga Tetraselmis sp. GSL018 isolated from the Great Salt Lake, Utah.</title>
        <authorList>
            <person name="Jinkerson R.E."/>
            <person name="D'Adamo S."/>
            <person name="Posewitz M.C."/>
        </authorList>
    </citation>
    <scope>NUCLEOTIDE SEQUENCE</scope>
    <source>
        <strain evidence="1">GSL018</strain>
    </source>
</reference>
<dbReference type="AlphaFoldDB" id="A0A061RG77"/>
<proteinExistence type="predicted"/>
<sequence>MTVPLGFMTAQTPSGGLPIRKHSARAHFWDFKTGNVGNGPSEPYETFSSWKTCQGLGPIILLQRLQPRPTDPSIRSRHLQTTVPAACIGYAGICTCRFGLCHTLCECNPHLCQNLRRSSTLRPAEAMSGQALT</sequence>
<dbReference type="EMBL" id="GBEZ01016636">
    <property type="protein sequence ID" value="JAC69630.1"/>
    <property type="molecule type" value="Transcribed_RNA"/>
</dbReference>
<gene>
    <name evidence="1" type="ORF">TSPGSL018_5929</name>
</gene>
<organism evidence="1">
    <name type="scientific">Tetraselmis sp. GSL018</name>
    <dbReference type="NCBI Taxonomy" id="582737"/>
    <lineage>
        <taxon>Eukaryota</taxon>
        <taxon>Viridiplantae</taxon>
        <taxon>Chlorophyta</taxon>
        <taxon>core chlorophytes</taxon>
        <taxon>Chlorodendrophyceae</taxon>
        <taxon>Chlorodendrales</taxon>
        <taxon>Chlorodendraceae</taxon>
        <taxon>Tetraselmis</taxon>
    </lineage>
</organism>
<accession>A0A061RG77</accession>